<reference evidence="2" key="1">
    <citation type="journal article" date="2023" name="Nat. Commun.">
        <title>Diploid and tetraploid genomes of Acorus and the evolution of monocots.</title>
        <authorList>
            <person name="Ma L."/>
            <person name="Liu K.W."/>
            <person name="Li Z."/>
            <person name="Hsiao Y.Y."/>
            <person name="Qi Y."/>
            <person name="Fu T."/>
            <person name="Tang G.D."/>
            <person name="Zhang D."/>
            <person name="Sun W.H."/>
            <person name="Liu D.K."/>
            <person name="Li Y."/>
            <person name="Chen G.Z."/>
            <person name="Liu X.D."/>
            <person name="Liao X.Y."/>
            <person name="Jiang Y.T."/>
            <person name="Yu X."/>
            <person name="Hao Y."/>
            <person name="Huang J."/>
            <person name="Zhao X.W."/>
            <person name="Ke S."/>
            <person name="Chen Y.Y."/>
            <person name="Wu W.L."/>
            <person name="Hsu J.L."/>
            <person name="Lin Y.F."/>
            <person name="Huang M.D."/>
            <person name="Li C.Y."/>
            <person name="Huang L."/>
            <person name="Wang Z.W."/>
            <person name="Zhao X."/>
            <person name="Zhong W.Y."/>
            <person name="Peng D.H."/>
            <person name="Ahmad S."/>
            <person name="Lan S."/>
            <person name="Zhang J.S."/>
            <person name="Tsai W.C."/>
            <person name="Van de Peer Y."/>
            <person name="Liu Z.J."/>
        </authorList>
    </citation>
    <scope>NUCLEOTIDE SEQUENCE</scope>
    <source>
        <strain evidence="2">CP</strain>
    </source>
</reference>
<reference evidence="2" key="2">
    <citation type="submission" date="2023-06" db="EMBL/GenBank/DDBJ databases">
        <authorList>
            <person name="Ma L."/>
            <person name="Liu K.-W."/>
            <person name="Li Z."/>
            <person name="Hsiao Y.-Y."/>
            <person name="Qi Y."/>
            <person name="Fu T."/>
            <person name="Tang G."/>
            <person name="Zhang D."/>
            <person name="Sun W.-H."/>
            <person name="Liu D.-K."/>
            <person name="Li Y."/>
            <person name="Chen G.-Z."/>
            <person name="Liu X.-D."/>
            <person name="Liao X.-Y."/>
            <person name="Jiang Y.-T."/>
            <person name="Yu X."/>
            <person name="Hao Y."/>
            <person name="Huang J."/>
            <person name="Zhao X.-W."/>
            <person name="Ke S."/>
            <person name="Chen Y.-Y."/>
            <person name="Wu W.-L."/>
            <person name="Hsu J.-L."/>
            <person name="Lin Y.-F."/>
            <person name="Huang M.-D."/>
            <person name="Li C.-Y."/>
            <person name="Huang L."/>
            <person name="Wang Z.-W."/>
            <person name="Zhao X."/>
            <person name="Zhong W.-Y."/>
            <person name="Peng D.-H."/>
            <person name="Ahmad S."/>
            <person name="Lan S."/>
            <person name="Zhang J.-S."/>
            <person name="Tsai W.-C."/>
            <person name="Van De Peer Y."/>
            <person name="Liu Z.-J."/>
        </authorList>
    </citation>
    <scope>NUCLEOTIDE SEQUENCE</scope>
    <source>
        <strain evidence="2">CP</strain>
        <tissue evidence="2">Leaves</tissue>
    </source>
</reference>
<feature type="compositionally biased region" description="Low complexity" evidence="1">
    <location>
        <begin position="161"/>
        <end position="172"/>
    </location>
</feature>
<evidence type="ECO:0000313" key="2">
    <source>
        <dbReference type="EMBL" id="KAK1319020.1"/>
    </source>
</evidence>
<feature type="compositionally biased region" description="Polar residues" evidence="1">
    <location>
        <begin position="121"/>
        <end position="160"/>
    </location>
</feature>
<evidence type="ECO:0000256" key="1">
    <source>
        <dbReference type="SAM" id="MobiDB-lite"/>
    </source>
</evidence>
<feature type="region of interest" description="Disordered" evidence="1">
    <location>
        <begin position="110"/>
        <end position="206"/>
    </location>
</feature>
<dbReference type="InterPro" id="IPR038823">
    <property type="entry name" value="MED2_plant"/>
</dbReference>
<dbReference type="AlphaFoldDB" id="A0AAV9F2A4"/>
<accession>A0AAV9F2A4</accession>
<dbReference type="Proteomes" id="UP001180020">
    <property type="component" value="Unassembled WGS sequence"/>
</dbReference>
<organism evidence="2 3">
    <name type="scientific">Acorus calamus</name>
    <name type="common">Sweet flag</name>
    <dbReference type="NCBI Taxonomy" id="4465"/>
    <lineage>
        <taxon>Eukaryota</taxon>
        <taxon>Viridiplantae</taxon>
        <taxon>Streptophyta</taxon>
        <taxon>Embryophyta</taxon>
        <taxon>Tracheophyta</taxon>
        <taxon>Spermatophyta</taxon>
        <taxon>Magnoliopsida</taxon>
        <taxon>Liliopsida</taxon>
        <taxon>Acoraceae</taxon>
        <taxon>Acorus</taxon>
    </lineage>
</organism>
<sequence length="206" mass="22477">MTISIESEILEDFVEDTKDPLVGISVSDSTELWLIQWPINQIQPADLSGKEISLKLHRDGQLGSFETASGKTYEVVSVSSQPPDATVFATSDSGAKVVGKISRRVSLVHYPDPDEIERPDNSSLRPGSSRKSLSQHEFTPSQSIKRGTQSMGQTLPSIGTSKRSNIKSSQSSLHSGKARNSLFSPGTSKQSHDEGKSKKKKIKHEE</sequence>
<gene>
    <name evidence="2" type="ORF">QJS10_CPB04g00091</name>
</gene>
<protein>
    <submittedName>
        <fullName evidence="2">Mediator-associated protein 2</fullName>
    </submittedName>
</protein>
<dbReference type="PANTHER" id="PTHR36407">
    <property type="entry name" value="MEDIATOR-ASSOCIATED PROTEIN 2"/>
    <property type="match status" value="1"/>
</dbReference>
<dbReference type="EMBL" id="JAUJYO010000004">
    <property type="protein sequence ID" value="KAK1319020.1"/>
    <property type="molecule type" value="Genomic_DNA"/>
</dbReference>
<keyword evidence="3" id="KW-1185">Reference proteome</keyword>
<comment type="caution">
    <text evidence="2">The sequence shown here is derived from an EMBL/GenBank/DDBJ whole genome shotgun (WGS) entry which is preliminary data.</text>
</comment>
<proteinExistence type="predicted"/>
<name>A0AAV9F2A4_ACOCL</name>
<evidence type="ECO:0000313" key="3">
    <source>
        <dbReference type="Proteomes" id="UP001180020"/>
    </source>
</evidence>
<dbReference type="PANTHER" id="PTHR36407:SF1">
    <property type="entry name" value="MEDIATOR-ASSOCIATED PROTEIN 2"/>
    <property type="match status" value="1"/>
</dbReference>
<feature type="compositionally biased region" description="Basic residues" evidence="1">
    <location>
        <begin position="197"/>
        <end position="206"/>
    </location>
</feature>